<protein>
    <submittedName>
        <fullName evidence="1">Dioxygenase</fullName>
    </submittedName>
</protein>
<evidence type="ECO:0000313" key="2">
    <source>
        <dbReference type="Proteomes" id="UP000325713"/>
    </source>
</evidence>
<organism evidence="1 2">
    <name type="scientific">Neisseria zalophi</name>
    <dbReference type="NCBI Taxonomy" id="640030"/>
    <lineage>
        <taxon>Bacteria</taxon>
        <taxon>Pseudomonadati</taxon>
        <taxon>Pseudomonadota</taxon>
        <taxon>Betaproteobacteria</taxon>
        <taxon>Neisseriales</taxon>
        <taxon>Neisseriaceae</taxon>
        <taxon>Neisseria</taxon>
    </lineage>
</organism>
<keyword evidence="1" id="KW-0223">Dioxygenase</keyword>
<dbReference type="EMBL" id="CP031700">
    <property type="protein sequence ID" value="QEY26594.1"/>
    <property type="molecule type" value="Genomic_DNA"/>
</dbReference>
<dbReference type="KEGG" id="nzl:D0T92_08670"/>
<keyword evidence="1" id="KW-0560">Oxidoreductase</keyword>
<accession>A0A5J6PWF8</accession>
<dbReference type="OrthoDB" id="8605522at2"/>
<keyword evidence="2" id="KW-1185">Reference proteome</keyword>
<dbReference type="AlphaFoldDB" id="A0A5J6PWF8"/>
<gene>
    <name evidence="1" type="ORF">D0T92_08670</name>
</gene>
<sequence>MSAILELIRTESPGTVAETLDFFLYECSLDEAPDAAEVAEWRAALVARGGKFIRLAEVCQTWLDEEGL</sequence>
<evidence type="ECO:0000313" key="1">
    <source>
        <dbReference type="EMBL" id="QEY26594.1"/>
    </source>
</evidence>
<dbReference type="GO" id="GO:0051213">
    <property type="term" value="F:dioxygenase activity"/>
    <property type="evidence" value="ECO:0007669"/>
    <property type="project" value="UniProtKB-KW"/>
</dbReference>
<dbReference type="Proteomes" id="UP000325713">
    <property type="component" value="Chromosome"/>
</dbReference>
<proteinExistence type="predicted"/>
<dbReference type="RefSeq" id="WP_151052001.1">
    <property type="nucleotide sequence ID" value="NZ_CP031700.1"/>
</dbReference>
<name>A0A5J6PWF8_9NEIS</name>
<reference evidence="1 2" key="1">
    <citation type="submission" date="2018-08" db="EMBL/GenBank/DDBJ databases">
        <title>Neisseria zalophi ATCC BAA-2455 complete genome.</title>
        <authorList>
            <person name="Veseli I.A."/>
            <person name="Buttler R."/>
            <person name="Mascarenhas dos Santos A.C."/>
            <person name="Pombert J.-F."/>
        </authorList>
    </citation>
    <scope>NUCLEOTIDE SEQUENCE [LARGE SCALE GENOMIC DNA]</scope>
    <source>
        <strain evidence="1 2">ATCC BAA-2455</strain>
    </source>
</reference>